<feature type="binding site" evidence="8">
    <location>
        <position position="268"/>
    </location>
    <ligand>
        <name>Mg(2+)</name>
        <dbReference type="ChEBI" id="CHEBI:18420"/>
    </ligand>
</feature>
<feature type="domain" description="Enolase N-terminal" evidence="10">
    <location>
        <begin position="19"/>
        <end position="149"/>
    </location>
</feature>
<evidence type="ECO:0000259" key="10">
    <source>
        <dbReference type="SMART" id="SM01193"/>
    </source>
</evidence>
<proteinExistence type="inferred from homology"/>
<dbReference type="UniPathway" id="UPA00109">
    <property type="reaction ID" value="UER00187"/>
</dbReference>
<evidence type="ECO:0000256" key="3">
    <source>
        <dbReference type="ARBA" id="ARBA00012058"/>
    </source>
</evidence>
<dbReference type="GO" id="GO:0000015">
    <property type="term" value="C:phosphopyruvate hydratase complex"/>
    <property type="evidence" value="ECO:0007669"/>
    <property type="project" value="InterPro"/>
</dbReference>
<dbReference type="EMBL" id="PCTC01000041">
    <property type="protein sequence ID" value="PIP63532.1"/>
    <property type="molecule type" value="Genomic_DNA"/>
</dbReference>
<organism evidence="11 12">
    <name type="scientific">Candidatus Roizmanbacteria bacterium CG22_combo_CG10-13_8_21_14_all_34_12</name>
    <dbReference type="NCBI Taxonomy" id="1974860"/>
    <lineage>
        <taxon>Bacteria</taxon>
        <taxon>Candidatus Roizmaniibacteriota</taxon>
    </lineage>
</organism>
<gene>
    <name evidence="11" type="ORF">COW97_01970</name>
</gene>
<dbReference type="InterPro" id="IPR000941">
    <property type="entry name" value="Enolase"/>
</dbReference>
<dbReference type="AlphaFoldDB" id="A0A2H0C0W6"/>
<protein>
    <recommendedName>
        <fullName evidence="4">Enolase</fullName>
        <ecNumber evidence="3">4.2.1.11</ecNumber>
    </recommendedName>
</protein>
<dbReference type="GO" id="GO:0006096">
    <property type="term" value="P:glycolytic process"/>
    <property type="evidence" value="ECO:0007669"/>
    <property type="project" value="UniProtKB-UniPathway"/>
</dbReference>
<dbReference type="InterPro" id="IPR036849">
    <property type="entry name" value="Enolase-like_C_sf"/>
</dbReference>
<keyword evidence="6" id="KW-0324">Glycolysis</keyword>
<evidence type="ECO:0000259" key="9">
    <source>
        <dbReference type="SMART" id="SM01192"/>
    </source>
</evidence>
<dbReference type="PIRSF" id="PIRSF001400">
    <property type="entry name" value="Enolase"/>
    <property type="match status" value="1"/>
</dbReference>
<dbReference type="SMART" id="SM01192">
    <property type="entry name" value="Enolase_C"/>
    <property type="match status" value="1"/>
</dbReference>
<dbReference type="GO" id="GO:0004634">
    <property type="term" value="F:phosphopyruvate hydratase activity"/>
    <property type="evidence" value="ECO:0007669"/>
    <property type="project" value="UniProtKB-EC"/>
</dbReference>
<evidence type="ECO:0000256" key="8">
    <source>
        <dbReference type="PIRSR" id="PIRSR001400-3"/>
    </source>
</evidence>
<keyword evidence="7" id="KW-0456">Lyase</keyword>
<dbReference type="Gene3D" id="3.20.20.120">
    <property type="entry name" value="Enolase-like C-terminal domain"/>
    <property type="match status" value="1"/>
</dbReference>
<dbReference type="Pfam" id="PF03952">
    <property type="entry name" value="Enolase_N"/>
    <property type="match status" value="1"/>
</dbReference>
<reference evidence="11 12" key="1">
    <citation type="submission" date="2017-09" db="EMBL/GenBank/DDBJ databases">
        <title>Depth-based differentiation of microbial function through sediment-hosted aquifers and enrichment of novel symbionts in the deep terrestrial subsurface.</title>
        <authorList>
            <person name="Probst A.J."/>
            <person name="Ladd B."/>
            <person name="Jarett J.K."/>
            <person name="Geller-Mcgrath D.E."/>
            <person name="Sieber C.M."/>
            <person name="Emerson J.B."/>
            <person name="Anantharaman K."/>
            <person name="Thomas B.C."/>
            <person name="Malmstrom R."/>
            <person name="Stieglmeier M."/>
            <person name="Klingl A."/>
            <person name="Woyke T."/>
            <person name="Ryan C.M."/>
            <person name="Banfield J.F."/>
        </authorList>
    </citation>
    <scope>NUCLEOTIDE SEQUENCE [LARGE SCALE GENOMIC DNA]</scope>
    <source>
        <strain evidence="11">CG22_combo_CG10-13_8_21_14_all_34_12</strain>
    </source>
</reference>
<evidence type="ECO:0000256" key="5">
    <source>
        <dbReference type="ARBA" id="ARBA00022525"/>
    </source>
</evidence>
<comment type="cofactor">
    <cofactor evidence="8">
        <name>Mg(2+)</name>
        <dbReference type="ChEBI" id="CHEBI:18420"/>
    </cofactor>
    <text evidence="8">Mg(2+) is required for catalysis and for stabilizing the dimer.</text>
</comment>
<comment type="caution">
    <text evidence="11">The sequence shown here is derived from an EMBL/GenBank/DDBJ whole genome shotgun (WGS) entry which is preliminary data.</text>
</comment>
<comment type="similarity">
    <text evidence="2">Belongs to the enolase family.</text>
</comment>
<evidence type="ECO:0000313" key="12">
    <source>
        <dbReference type="Proteomes" id="UP000229699"/>
    </source>
</evidence>
<dbReference type="PRINTS" id="PR00148">
    <property type="entry name" value="ENOLASE"/>
</dbReference>
<dbReference type="InterPro" id="IPR020810">
    <property type="entry name" value="Enolase_C"/>
</dbReference>
<dbReference type="Proteomes" id="UP000229699">
    <property type="component" value="Unassembled WGS sequence"/>
</dbReference>
<keyword evidence="5" id="KW-0964">Secreted</keyword>
<evidence type="ECO:0000256" key="4">
    <source>
        <dbReference type="ARBA" id="ARBA00017068"/>
    </source>
</evidence>
<dbReference type="SUPFAM" id="SSF54826">
    <property type="entry name" value="Enolase N-terminal domain-like"/>
    <property type="match status" value="1"/>
</dbReference>
<keyword evidence="8" id="KW-0479">Metal-binding</keyword>
<dbReference type="Pfam" id="PF00113">
    <property type="entry name" value="Enolase_C"/>
    <property type="match status" value="1"/>
</dbReference>
<feature type="domain" description="Enolase C-terminal TIM barrel" evidence="9">
    <location>
        <begin position="163"/>
        <end position="410"/>
    </location>
</feature>
<sequence length="411" mass="46370">MLNVNSSRKKGGNENMAVIRKIIANEIINCLGYPTLQGKLFLDDNRFVTSNISSLDPEIDLPVEELRDKDKNRYNGLGSQKATSYINNLLSPKLSGVSPLKQTDIDNWLLKADGTKNKSNLGVNTISLISKLVANAGALISDKQPYVYLNENFIKSSHLPCELKKLPTPLFTLLTGGKGGQTDLDFKEFLVFPSSAFPYHQSYQISVDLYHNLRKLFKMKFFTNLDALDAIKQSVESMNLHYGQDIFASINFQAASYFSHRYTIKDKEQPLTSEEYIKFIKEIIKKYLLLVIIDPLEEGDLRANKGFSEDIKTDFYLASSKSSLFNQVTTAVLKLNEIGTITEFFDQVTKLKNNKLNYIISSGHAETNDDFVADLSVALQADFIKFGPPVHSENVTKYNRLLDIEKELKLS</sequence>
<accession>A0A2H0C0W6</accession>
<keyword evidence="8" id="KW-0460">Magnesium</keyword>
<evidence type="ECO:0000256" key="7">
    <source>
        <dbReference type="ARBA" id="ARBA00023239"/>
    </source>
</evidence>
<name>A0A2H0C0W6_9BACT</name>
<dbReference type="SUPFAM" id="SSF51604">
    <property type="entry name" value="Enolase C-terminal domain-like"/>
    <property type="match status" value="1"/>
</dbReference>
<dbReference type="InterPro" id="IPR029017">
    <property type="entry name" value="Enolase-like_N"/>
</dbReference>
<comment type="pathway">
    <text evidence="1">Carbohydrate degradation; glycolysis; pyruvate from D-glyceraldehyde 3-phosphate: step 4/5.</text>
</comment>
<dbReference type="InterPro" id="IPR020811">
    <property type="entry name" value="Enolase_N"/>
</dbReference>
<evidence type="ECO:0000256" key="6">
    <source>
        <dbReference type="ARBA" id="ARBA00023152"/>
    </source>
</evidence>
<dbReference type="GO" id="GO:0000287">
    <property type="term" value="F:magnesium ion binding"/>
    <property type="evidence" value="ECO:0007669"/>
    <property type="project" value="InterPro"/>
</dbReference>
<dbReference type="SMART" id="SM01193">
    <property type="entry name" value="Enolase_N"/>
    <property type="match status" value="1"/>
</dbReference>
<feature type="binding site" evidence="8">
    <location>
        <position position="294"/>
    </location>
    <ligand>
        <name>Mg(2+)</name>
        <dbReference type="ChEBI" id="CHEBI:18420"/>
    </ligand>
</feature>
<dbReference type="PANTHER" id="PTHR11902:SF30">
    <property type="entry name" value="ENOLASE 4"/>
    <property type="match status" value="1"/>
</dbReference>
<dbReference type="PANTHER" id="PTHR11902">
    <property type="entry name" value="ENOLASE"/>
    <property type="match status" value="1"/>
</dbReference>
<evidence type="ECO:0000256" key="1">
    <source>
        <dbReference type="ARBA" id="ARBA00005031"/>
    </source>
</evidence>
<evidence type="ECO:0000256" key="2">
    <source>
        <dbReference type="ARBA" id="ARBA00009604"/>
    </source>
</evidence>
<dbReference type="Gene3D" id="3.30.390.10">
    <property type="entry name" value="Enolase-like, N-terminal domain"/>
    <property type="match status" value="1"/>
</dbReference>
<dbReference type="EC" id="4.2.1.11" evidence="3"/>
<evidence type="ECO:0000313" key="11">
    <source>
        <dbReference type="EMBL" id="PIP63532.1"/>
    </source>
</evidence>